<organism evidence="7">
    <name type="scientific">Geoalkalibacter subterraneus</name>
    <dbReference type="NCBI Taxonomy" id="483547"/>
    <lineage>
        <taxon>Bacteria</taxon>
        <taxon>Pseudomonadati</taxon>
        <taxon>Thermodesulfobacteriota</taxon>
        <taxon>Desulfuromonadia</taxon>
        <taxon>Desulfuromonadales</taxon>
        <taxon>Geoalkalibacteraceae</taxon>
        <taxon>Geoalkalibacter</taxon>
    </lineage>
</organism>
<sequence>MLYHLLYPLHTEYSAFYVFRFITFRTIYATITALVISFIIGPWLINKLSALQIGQSIRKVGPESHFKKEGTPTMGGTLILCAIVLPTLLWADLTNFYVWVTLLVTVGFGAVGFTDDLLKVKRRSSDGLSARQKMFWLLLISLAAGTMLYF</sequence>
<keyword evidence="5 6" id="KW-0472">Membrane</keyword>
<keyword evidence="3 6" id="KW-0812">Transmembrane</keyword>
<evidence type="ECO:0000313" key="7">
    <source>
        <dbReference type="EMBL" id="HDR47169.1"/>
    </source>
</evidence>
<evidence type="ECO:0000256" key="6">
    <source>
        <dbReference type="SAM" id="Phobius"/>
    </source>
</evidence>
<feature type="transmembrane region" description="Helical" evidence="6">
    <location>
        <begin position="70"/>
        <end position="90"/>
    </location>
</feature>
<comment type="caution">
    <text evidence="7">The sequence shown here is derived from an EMBL/GenBank/DDBJ whole genome shotgun (WGS) entry which is preliminary data.</text>
</comment>
<dbReference type="InterPro" id="IPR000715">
    <property type="entry name" value="Glycosyl_transferase_4"/>
</dbReference>
<evidence type="ECO:0000256" key="5">
    <source>
        <dbReference type="ARBA" id="ARBA00023136"/>
    </source>
</evidence>
<accession>A0A831LRE1</accession>
<feature type="non-terminal residue" evidence="7">
    <location>
        <position position="150"/>
    </location>
</feature>
<dbReference type="GO" id="GO:0005886">
    <property type="term" value="C:plasma membrane"/>
    <property type="evidence" value="ECO:0007669"/>
    <property type="project" value="TreeGrafter"/>
</dbReference>
<comment type="subcellular location">
    <subcellularLocation>
        <location evidence="1">Membrane</location>
        <topology evidence="1">Multi-pass membrane protein</topology>
    </subcellularLocation>
</comment>
<dbReference type="Pfam" id="PF10555">
    <property type="entry name" value="MraY_sig1"/>
    <property type="match status" value="1"/>
</dbReference>
<dbReference type="GO" id="GO:0044038">
    <property type="term" value="P:cell wall macromolecule biosynthetic process"/>
    <property type="evidence" value="ECO:0007669"/>
    <property type="project" value="TreeGrafter"/>
</dbReference>
<feature type="transmembrane region" description="Helical" evidence="6">
    <location>
        <begin position="134"/>
        <end position="149"/>
    </location>
</feature>
<dbReference type="InterPro" id="IPR018480">
    <property type="entry name" value="PNAcMuramoyl-5peptid_Trfase_CS"/>
</dbReference>
<evidence type="ECO:0000256" key="2">
    <source>
        <dbReference type="ARBA" id="ARBA00022679"/>
    </source>
</evidence>
<evidence type="ECO:0000256" key="3">
    <source>
        <dbReference type="ARBA" id="ARBA00022692"/>
    </source>
</evidence>
<reference evidence="7" key="1">
    <citation type="journal article" date="2020" name="mSystems">
        <title>Genome- and Community-Level Interaction Insights into Carbon Utilization and Element Cycling Functions of Hydrothermarchaeota in Hydrothermal Sediment.</title>
        <authorList>
            <person name="Zhou Z."/>
            <person name="Liu Y."/>
            <person name="Xu W."/>
            <person name="Pan J."/>
            <person name="Luo Z.H."/>
            <person name="Li M."/>
        </authorList>
    </citation>
    <scope>NUCLEOTIDE SEQUENCE [LARGE SCALE GENOMIC DNA]</scope>
    <source>
        <strain evidence="7">SpSt-1220</strain>
    </source>
</reference>
<dbReference type="EMBL" id="DSDO01000383">
    <property type="protein sequence ID" value="HDR47169.1"/>
    <property type="molecule type" value="Genomic_DNA"/>
</dbReference>
<evidence type="ECO:0000256" key="4">
    <source>
        <dbReference type="ARBA" id="ARBA00022989"/>
    </source>
</evidence>
<name>A0A831LRE1_9BACT</name>
<dbReference type="PANTHER" id="PTHR22926">
    <property type="entry name" value="PHOSPHO-N-ACETYLMURAMOYL-PENTAPEPTIDE-TRANSFERASE"/>
    <property type="match status" value="1"/>
</dbReference>
<gene>
    <name evidence="7" type="primary">mraY</name>
    <name evidence="7" type="ORF">ENN94_05640</name>
</gene>
<dbReference type="GO" id="GO:0008963">
    <property type="term" value="F:phospho-N-acetylmuramoyl-pentapeptide-transferase activity"/>
    <property type="evidence" value="ECO:0007669"/>
    <property type="project" value="TreeGrafter"/>
</dbReference>
<protein>
    <submittedName>
        <fullName evidence="7">Phospho-N-acetylmuramoyl-pentapeptide-transferase</fullName>
        <ecNumber evidence="7">2.7.8.13</ecNumber>
    </submittedName>
</protein>
<dbReference type="EC" id="2.7.8.13" evidence="7"/>
<keyword evidence="2 7" id="KW-0808">Transferase</keyword>
<dbReference type="GO" id="GO:0071555">
    <property type="term" value="P:cell wall organization"/>
    <property type="evidence" value="ECO:0007669"/>
    <property type="project" value="TreeGrafter"/>
</dbReference>
<proteinExistence type="predicted"/>
<dbReference type="PANTHER" id="PTHR22926:SF5">
    <property type="entry name" value="PHOSPHO-N-ACETYLMURAMOYL-PENTAPEPTIDE-TRANSFERASE HOMOLOG"/>
    <property type="match status" value="1"/>
</dbReference>
<evidence type="ECO:0000256" key="1">
    <source>
        <dbReference type="ARBA" id="ARBA00004141"/>
    </source>
</evidence>
<keyword evidence="4 6" id="KW-1133">Transmembrane helix</keyword>
<dbReference type="Proteomes" id="UP000886162">
    <property type="component" value="Unassembled WGS sequence"/>
</dbReference>
<feature type="transmembrane region" description="Helical" evidence="6">
    <location>
        <begin position="27"/>
        <end position="49"/>
    </location>
</feature>
<dbReference type="AlphaFoldDB" id="A0A831LRE1"/>
<feature type="transmembrane region" description="Helical" evidence="6">
    <location>
        <begin position="96"/>
        <end position="113"/>
    </location>
</feature>